<dbReference type="InterPro" id="IPR026015">
    <property type="entry name" value="ATP_synth_OSCP/delta_N_sf"/>
</dbReference>
<evidence type="ECO:0000256" key="7">
    <source>
        <dbReference type="HAMAP-Rule" id="MF_01416"/>
    </source>
</evidence>
<keyword evidence="7" id="KW-1003">Cell membrane</keyword>
<keyword evidence="2 7" id="KW-0813">Transport</keyword>
<keyword evidence="4 7" id="KW-0406">Ion transport</keyword>
<comment type="similarity">
    <text evidence="7">Belongs to the ATPase delta chain family.</text>
</comment>
<sequence>MVNESSIEYATALFEVALESKNVHNYFHQIIMVNELLEQEEDYLRLLEHPKIEKAKKTEMIGNVFKEAIQKEILHFLYILVDHNRIRNLNEIVIELTKLVNDYHKVLDVDAYTTVELDKKQRQTLTSKLEQKYKRKIMIENHIDSSIIGGMRLVIGEQIIDNSLRTHFAKLRSVLK</sequence>
<keyword evidence="6 7" id="KW-0066">ATP synthesis</keyword>
<dbReference type="EMBL" id="AFNU02000011">
    <property type="protein sequence ID" value="ERJ11461.1"/>
    <property type="molecule type" value="Genomic_DNA"/>
</dbReference>
<dbReference type="SUPFAM" id="SSF47928">
    <property type="entry name" value="N-terminal domain of the delta subunit of the F1F0-ATP synthase"/>
    <property type="match status" value="1"/>
</dbReference>
<dbReference type="NCBIfam" id="TIGR01145">
    <property type="entry name" value="ATP_synt_delta"/>
    <property type="match status" value="1"/>
</dbReference>
<dbReference type="eggNOG" id="COG0712">
    <property type="taxonomic scope" value="Bacteria"/>
</dbReference>
<proteinExistence type="inferred from homology"/>
<evidence type="ECO:0000256" key="5">
    <source>
        <dbReference type="ARBA" id="ARBA00023136"/>
    </source>
</evidence>
<evidence type="ECO:0000256" key="1">
    <source>
        <dbReference type="ARBA" id="ARBA00004370"/>
    </source>
</evidence>
<dbReference type="OrthoDB" id="9802471at2"/>
<organism evidence="8 9">
    <name type="scientific">Haloplasma contractile SSD-17B</name>
    <dbReference type="NCBI Taxonomy" id="1033810"/>
    <lineage>
        <taxon>Bacteria</taxon>
        <taxon>Bacillati</taxon>
        <taxon>Mycoplasmatota</taxon>
        <taxon>Mollicutes</taxon>
        <taxon>Haloplasmatales</taxon>
        <taxon>Haloplasmataceae</taxon>
        <taxon>Haloplasma</taxon>
    </lineage>
</organism>
<gene>
    <name evidence="7 8" type="primary">atpH</name>
    <name evidence="8" type="ORF">HLPCO_002583</name>
</gene>
<evidence type="ECO:0000313" key="8">
    <source>
        <dbReference type="EMBL" id="ERJ11461.1"/>
    </source>
</evidence>
<dbReference type="Gene3D" id="1.10.520.20">
    <property type="entry name" value="N-terminal domain of the delta subunit of the F1F0-ATP synthase"/>
    <property type="match status" value="1"/>
</dbReference>
<dbReference type="HAMAP" id="MF_01416">
    <property type="entry name" value="ATP_synth_delta_bact"/>
    <property type="match status" value="1"/>
</dbReference>
<comment type="caution">
    <text evidence="8">The sequence shown here is derived from an EMBL/GenBank/DDBJ whole genome shotgun (WGS) entry which is preliminary data.</text>
</comment>
<dbReference type="STRING" id="1033810.HLPCO_002583"/>
<keyword evidence="9" id="KW-1185">Reference proteome</keyword>
<protein>
    <recommendedName>
        <fullName evidence="7">ATP synthase subunit delta</fullName>
    </recommendedName>
    <alternativeName>
        <fullName evidence="7">ATP synthase F(1) sector subunit delta</fullName>
    </alternativeName>
    <alternativeName>
        <fullName evidence="7">F-type ATPase subunit delta</fullName>
        <shortName evidence="7">F-ATPase subunit delta</shortName>
    </alternativeName>
</protein>
<dbReference type="PRINTS" id="PR00125">
    <property type="entry name" value="ATPASEDELTA"/>
</dbReference>
<dbReference type="GO" id="GO:0005886">
    <property type="term" value="C:plasma membrane"/>
    <property type="evidence" value="ECO:0007669"/>
    <property type="project" value="UniProtKB-SubCell"/>
</dbReference>
<dbReference type="PANTHER" id="PTHR11910">
    <property type="entry name" value="ATP SYNTHASE DELTA CHAIN"/>
    <property type="match status" value="1"/>
</dbReference>
<dbReference type="GO" id="GO:0046933">
    <property type="term" value="F:proton-transporting ATP synthase activity, rotational mechanism"/>
    <property type="evidence" value="ECO:0007669"/>
    <property type="project" value="UniProtKB-UniRule"/>
</dbReference>
<keyword evidence="5 7" id="KW-0472">Membrane</keyword>
<dbReference type="NCBIfam" id="NF004403">
    <property type="entry name" value="PRK05758.2-4"/>
    <property type="match status" value="1"/>
</dbReference>
<reference evidence="8 9" key="2">
    <citation type="journal article" date="2013" name="PLoS ONE">
        <title>INDIGO - INtegrated Data Warehouse of MIcrobial GenOmes with Examples from the Red Sea Extremophiles.</title>
        <authorList>
            <person name="Alam I."/>
            <person name="Antunes A."/>
            <person name="Kamau A.A."/>
            <person name="Ba Alawi W."/>
            <person name="Kalkatawi M."/>
            <person name="Stingl U."/>
            <person name="Bajic V.B."/>
        </authorList>
    </citation>
    <scope>NUCLEOTIDE SEQUENCE [LARGE SCALE GENOMIC DNA]</scope>
    <source>
        <strain evidence="8 9">SSD-17B</strain>
    </source>
</reference>
<name>U2E9C9_9MOLU</name>
<dbReference type="Proteomes" id="UP000005707">
    <property type="component" value="Unassembled WGS sequence"/>
</dbReference>
<dbReference type="InParanoid" id="U2E9C9"/>
<dbReference type="InterPro" id="IPR000711">
    <property type="entry name" value="ATPase_OSCP/dsu"/>
</dbReference>
<evidence type="ECO:0000256" key="6">
    <source>
        <dbReference type="ARBA" id="ARBA00023310"/>
    </source>
</evidence>
<evidence type="ECO:0000256" key="3">
    <source>
        <dbReference type="ARBA" id="ARBA00022781"/>
    </source>
</evidence>
<keyword evidence="7" id="KW-0139">CF(1)</keyword>
<dbReference type="GO" id="GO:0045259">
    <property type="term" value="C:proton-transporting ATP synthase complex"/>
    <property type="evidence" value="ECO:0007669"/>
    <property type="project" value="UniProtKB-KW"/>
</dbReference>
<dbReference type="RefSeq" id="WP_008826646.1">
    <property type="nucleotide sequence ID" value="NZ_AFNU02000011.1"/>
</dbReference>
<comment type="function">
    <text evidence="7">This protein is part of the stalk that links CF(0) to CF(1). It either transmits conformational changes from CF(0) to CF(1) or is implicated in proton conduction.</text>
</comment>
<dbReference type="Pfam" id="PF00213">
    <property type="entry name" value="OSCP"/>
    <property type="match status" value="1"/>
</dbReference>
<dbReference type="GO" id="GO:0016787">
    <property type="term" value="F:hydrolase activity"/>
    <property type="evidence" value="ECO:0007669"/>
    <property type="project" value="UniProtKB-KW"/>
</dbReference>
<keyword evidence="3 7" id="KW-0375">Hydrogen ion transport</keyword>
<evidence type="ECO:0000256" key="4">
    <source>
        <dbReference type="ARBA" id="ARBA00023065"/>
    </source>
</evidence>
<dbReference type="AlphaFoldDB" id="U2E9C9"/>
<dbReference type="FunCoup" id="U2E9C9">
    <property type="interactions" value="396"/>
</dbReference>
<reference evidence="8 9" key="1">
    <citation type="journal article" date="2011" name="J. Bacteriol.">
        <title>Genome sequence of Haloplasma contractile, an unusual contractile bacterium from a deep-sea anoxic brine lake.</title>
        <authorList>
            <person name="Antunes A."/>
            <person name="Alam I."/>
            <person name="El Dorry H."/>
            <person name="Siam R."/>
            <person name="Robertson A."/>
            <person name="Bajic V.B."/>
            <person name="Stingl U."/>
        </authorList>
    </citation>
    <scope>NUCLEOTIDE SEQUENCE [LARGE SCALE GENOMIC DNA]</scope>
    <source>
        <strain evidence="8 9">SSD-17B</strain>
    </source>
</reference>
<keyword evidence="8" id="KW-0378">Hydrolase</keyword>
<accession>U2E9C9</accession>
<evidence type="ECO:0000256" key="2">
    <source>
        <dbReference type="ARBA" id="ARBA00022448"/>
    </source>
</evidence>
<comment type="function">
    <text evidence="7">F(1)F(0) ATP synthase produces ATP from ADP in the presence of a proton or sodium gradient. F-type ATPases consist of two structural domains, F(1) containing the extramembraneous catalytic core and F(0) containing the membrane proton channel, linked together by a central stalk and a peripheral stalk. During catalysis, ATP synthesis in the catalytic domain of F(1) is coupled via a rotary mechanism of the central stalk subunits to proton translocation.</text>
</comment>
<comment type="subcellular location">
    <subcellularLocation>
        <location evidence="7">Cell membrane</location>
        <topology evidence="7">Peripheral membrane protein</topology>
    </subcellularLocation>
    <subcellularLocation>
        <location evidence="1">Membrane</location>
    </subcellularLocation>
</comment>
<evidence type="ECO:0000313" key="9">
    <source>
        <dbReference type="Proteomes" id="UP000005707"/>
    </source>
</evidence>